<dbReference type="EMBL" id="AP014860">
    <property type="protein sequence ID" value="BAX56929.1"/>
    <property type="molecule type" value="Genomic_DNA"/>
</dbReference>
<geneLocation type="plasmid" evidence="1">
    <name>pVPE61a</name>
</geneLocation>
<reference evidence="1" key="1">
    <citation type="journal article" date="2017" name="Infect. Genet. Evol.">
        <title>Plasmid dynamics in Vibrio parahaemolyticus strains related to shrimp Acute Hepatopancreatic Necrosis Syndrome (AHPNS).</title>
        <authorList>
            <person name="Theethakaew C."/>
            <person name="Nakamura S."/>
            <person name="Motooka D."/>
            <person name="Matsuda S."/>
            <person name="Kodama T."/>
            <person name="Chonsin K."/>
            <person name="Suthienkul O."/>
            <person name="Iida T."/>
        </authorList>
    </citation>
    <scope>NUCLEOTIDE SEQUENCE</scope>
    <source>
        <strain evidence="1">VPE61</strain>
        <plasmid evidence="1">pVPE61a</plasmid>
    </source>
</reference>
<dbReference type="AlphaFoldDB" id="A0A1Y1BF10"/>
<accession>A0A1Y1BF10</accession>
<sequence>MVIDVTSEAIHASDVHARHVANVELVPSGKLTETKVTGKRR</sequence>
<protein>
    <submittedName>
        <fullName evidence="1">Conjugative transfer protein TrbI</fullName>
    </submittedName>
</protein>
<evidence type="ECO:0000313" key="1">
    <source>
        <dbReference type="EMBL" id="BAX56929.1"/>
    </source>
</evidence>
<keyword evidence="1" id="KW-0614">Plasmid</keyword>
<proteinExistence type="predicted"/>
<organism evidence="1">
    <name type="scientific">Vibrio parahaemolyticus</name>
    <dbReference type="NCBI Taxonomy" id="670"/>
    <lineage>
        <taxon>Bacteria</taxon>
        <taxon>Pseudomonadati</taxon>
        <taxon>Pseudomonadota</taxon>
        <taxon>Gammaproteobacteria</taxon>
        <taxon>Vibrionales</taxon>
        <taxon>Vibrionaceae</taxon>
        <taxon>Vibrio</taxon>
    </lineage>
</organism>
<name>A0A1Y1BF10_VIBPH</name>
<gene>
    <name evidence="1" type="primary">trbI</name>
</gene>